<proteinExistence type="predicted"/>
<organism evidence="2 3">
    <name type="scientific">Cohaesibacter marisflavi</name>
    <dbReference type="NCBI Taxonomy" id="655353"/>
    <lineage>
        <taxon>Bacteria</taxon>
        <taxon>Pseudomonadati</taxon>
        <taxon>Pseudomonadota</taxon>
        <taxon>Alphaproteobacteria</taxon>
        <taxon>Hyphomicrobiales</taxon>
        <taxon>Cohaesibacteraceae</taxon>
    </lineage>
</organism>
<dbReference type="AlphaFoldDB" id="A0A1I5EWT3"/>
<dbReference type="SUPFAM" id="SSF50891">
    <property type="entry name" value="Cyclophilin-like"/>
    <property type="match status" value="1"/>
</dbReference>
<dbReference type="InterPro" id="IPR029000">
    <property type="entry name" value="Cyclophilin-like_dom_sf"/>
</dbReference>
<feature type="domain" description="Cyclophilin-like" evidence="1">
    <location>
        <begin position="30"/>
        <end position="140"/>
    </location>
</feature>
<protein>
    <submittedName>
        <fullName evidence="2">Cyclophilin-like</fullName>
    </submittedName>
</protein>
<evidence type="ECO:0000313" key="2">
    <source>
        <dbReference type="EMBL" id="SFO15982.1"/>
    </source>
</evidence>
<accession>A0A1I5EWT3</accession>
<dbReference type="RefSeq" id="WP_175528002.1">
    <property type="nucleotide sequence ID" value="NZ_FOVR01000003.1"/>
</dbReference>
<reference evidence="2 3" key="1">
    <citation type="submission" date="2016-10" db="EMBL/GenBank/DDBJ databases">
        <authorList>
            <person name="de Groot N.N."/>
        </authorList>
    </citation>
    <scope>NUCLEOTIDE SEQUENCE [LARGE SCALE GENOMIC DNA]</scope>
    <source>
        <strain evidence="2 3">CGMCC 1.9157</strain>
    </source>
</reference>
<dbReference type="InterPro" id="IPR041183">
    <property type="entry name" value="Cyclophilin-like"/>
</dbReference>
<keyword evidence="3" id="KW-1185">Reference proteome</keyword>
<dbReference type="Proteomes" id="UP000199236">
    <property type="component" value="Unassembled WGS sequence"/>
</dbReference>
<gene>
    <name evidence="2" type="ORF">SAMN04488056_103387</name>
</gene>
<dbReference type="Gene3D" id="2.40.100.20">
    <property type="match status" value="1"/>
</dbReference>
<sequence>MLVIASVGTSGAKAEEGKTKAMATETRITLTIKGTVINAVLNDSKTAKDLLDRLPLTLQLQGYEFDFCGVMPEGLAYKESDATTGWKNGDIAFGPGANWFTILYGGEEQSGDSGPLVKFGRISDPLSRLDALPRSISVTLAKAD</sequence>
<dbReference type="EMBL" id="FOVR01000003">
    <property type="protein sequence ID" value="SFO15982.1"/>
    <property type="molecule type" value="Genomic_DNA"/>
</dbReference>
<name>A0A1I5EWT3_9HYPH</name>
<dbReference type="Pfam" id="PF18050">
    <property type="entry name" value="Cyclophil_like2"/>
    <property type="match status" value="1"/>
</dbReference>
<evidence type="ECO:0000313" key="3">
    <source>
        <dbReference type="Proteomes" id="UP000199236"/>
    </source>
</evidence>
<evidence type="ECO:0000259" key="1">
    <source>
        <dbReference type="Pfam" id="PF18050"/>
    </source>
</evidence>